<dbReference type="OrthoDB" id="2396460at2759"/>
<evidence type="ECO:0000313" key="1">
    <source>
        <dbReference type="EMBL" id="KAF0424580.1"/>
    </source>
</evidence>
<comment type="caution">
    <text evidence="1">The sequence shown here is derived from an EMBL/GenBank/DDBJ whole genome shotgun (WGS) entry which is preliminary data.</text>
</comment>
<dbReference type="AlphaFoldDB" id="A0A8H3X7R0"/>
<protein>
    <submittedName>
        <fullName evidence="1">Uncharacterized protein</fullName>
    </submittedName>
</protein>
<reference evidence="1 2" key="1">
    <citation type="journal article" date="2019" name="Environ. Microbiol.">
        <title>At the nexus of three kingdoms: the genome of the mycorrhizal fungus Gigaspora margarita provides insights into plant, endobacterial and fungal interactions.</title>
        <authorList>
            <person name="Venice F."/>
            <person name="Ghignone S."/>
            <person name="Salvioli di Fossalunga A."/>
            <person name="Amselem J."/>
            <person name="Novero M."/>
            <person name="Xianan X."/>
            <person name="Sedzielewska Toro K."/>
            <person name="Morin E."/>
            <person name="Lipzen A."/>
            <person name="Grigoriev I.V."/>
            <person name="Henrissat B."/>
            <person name="Martin F.M."/>
            <person name="Bonfante P."/>
        </authorList>
    </citation>
    <scope>NUCLEOTIDE SEQUENCE [LARGE SCALE GENOMIC DNA]</scope>
    <source>
        <strain evidence="1 2">BEG34</strain>
    </source>
</reference>
<sequence>MQDLYLDEQPYMINTGPVPSNEDSLLCSALFPMCQIAKIRDIDVFGPEVHHAVQKRYDYGETFNLARKAVQFAVEISSESLCRLKRSLNDWFTEEKRLAQIDNNKKNLDPDQVENLVERRHKGRSSVKWFKNSIEQVKSKKP</sequence>
<name>A0A8H3X7R0_GIGMA</name>
<proteinExistence type="predicted"/>
<dbReference type="EMBL" id="WTPW01001637">
    <property type="protein sequence ID" value="KAF0424580.1"/>
    <property type="molecule type" value="Genomic_DNA"/>
</dbReference>
<dbReference type="Proteomes" id="UP000439903">
    <property type="component" value="Unassembled WGS sequence"/>
</dbReference>
<evidence type="ECO:0000313" key="2">
    <source>
        <dbReference type="Proteomes" id="UP000439903"/>
    </source>
</evidence>
<keyword evidence="2" id="KW-1185">Reference proteome</keyword>
<organism evidence="1 2">
    <name type="scientific">Gigaspora margarita</name>
    <dbReference type="NCBI Taxonomy" id="4874"/>
    <lineage>
        <taxon>Eukaryota</taxon>
        <taxon>Fungi</taxon>
        <taxon>Fungi incertae sedis</taxon>
        <taxon>Mucoromycota</taxon>
        <taxon>Glomeromycotina</taxon>
        <taxon>Glomeromycetes</taxon>
        <taxon>Diversisporales</taxon>
        <taxon>Gigasporaceae</taxon>
        <taxon>Gigaspora</taxon>
    </lineage>
</organism>
<gene>
    <name evidence="1" type="ORF">F8M41_006489</name>
</gene>
<accession>A0A8H3X7R0</accession>